<protein>
    <submittedName>
        <fullName evidence="4">Cytochrome b</fullName>
    </submittedName>
</protein>
<proteinExistence type="predicted"/>
<dbReference type="AlphaFoldDB" id="A0A0N4VVA9"/>
<accession>A0A0N4VVA9</accession>
<evidence type="ECO:0000313" key="3">
    <source>
        <dbReference type="Proteomes" id="UP000268014"/>
    </source>
</evidence>
<reference evidence="4" key="1">
    <citation type="submission" date="2017-02" db="UniProtKB">
        <authorList>
            <consortium name="WormBaseParasite"/>
        </authorList>
    </citation>
    <scope>IDENTIFICATION</scope>
</reference>
<feature type="transmembrane region" description="Helical" evidence="1">
    <location>
        <begin position="17"/>
        <end position="35"/>
    </location>
</feature>
<name>A0A0N4VVA9_HAEPC</name>
<keyword evidence="1" id="KW-1133">Transmembrane helix</keyword>
<keyword evidence="1" id="KW-0812">Transmembrane</keyword>
<dbReference type="EMBL" id="UZAF01001501">
    <property type="protein sequence ID" value="VDO08515.1"/>
    <property type="molecule type" value="Genomic_DNA"/>
</dbReference>
<dbReference type="Proteomes" id="UP000268014">
    <property type="component" value="Unassembled WGS sequence"/>
</dbReference>
<keyword evidence="3" id="KW-1185">Reference proteome</keyword>
<reference evidence="2 3" key="2">
    <citation type="submission" date="2018-11" db="EMBL/GenBank/DDBJ databases">
        <authorList>
            <consortium name="Pathogen Informatics"/>
        </authorList>
    </citation>
    <scope>NUCLEOTIDE SEQUENCE [LARGE SCALE GENOMIC DNA]</scope>
    <source>
        <strain evidence="2 3">MHpl1</strain>
    </source>
</reference>
<gene>
    <name evidence="2" type="ORF">HPLM_LOCUS1227</name>
</gene>
<evidence type="ECO:0000313" key="2">
    <source>
        <dbReference type="EMBL" id="VDO08515.1"/>
    </source>
</evidence>
<keyword evidence="1" id="KW-0472">Membrane</keyword>
<sequence length="37" mass="4488">MTDEDYDKPLKELGAQFYFYNFFYLDLLAFVIVGWSK</sequence>
<evidence type="ECO:0000313" key="4">
    <source>
        <dbReference type="WBParaSite" id="HPLM_0000122901-mRNA-1"/>
    </source>
</evidence>
<dbReference type="WBParaSite" id="HPLM_0000122901-mRNA-1">
    <property type="protein sequence ID" value="HPLM_0000122901-mRNA-1"/>
    <property type="gene ID" value="HPLM_0000122901"/>
</dbReference>
<evidence type="ECO:0000256" key="1">
    <source>
        <dbReference type="SAM" id="Phobius"/>
    </source>
</evidence>
<organism evidence="4">
    <name type="scientific">Haemonchus placei</name>
    <name type="common">Barber's pole worm</name>
    <dbReference type="NCBI Taxonomy" id="6290"/>
    <lineage>
        <taxon>Eukaryota</taxon>
        <taxon>Metazoa</taxon>
        <taxon>Ecdysozoa</taxon>
        <taxon>Nematoda</taxon>
        <taxon>Chromadorea</taxon>
        <taxon>Rhabditida</taxon>
        <taxon>Rhabditina</taxon>
        <taxon>Rhabditomorpha</taxon>
        <taxon>Strongyloidea</taxon>
        <taxon>Trichostrongylidae</taxon>
        <taxon>Haemonchus</taxon>
    </lineage>
</organism>